<organism evidence="1 2">
    <name type="scientific">Herbihabitans rhizosphaerae</name>
    <dbReference type="NCBI Taxonomy" id="1872711"/>
    <lineage>
        <taxon>Bacteria</taxon>
        <taxon>Bacillati</taxon>
        <taxon>Actinomycetota</taxon>
        <taxon>Actinomycetes</taxon>
        <taxon>Pseudonocardiales</taxon>
        <taxon>Pseudonocardiaceae</taxon>
        <taxon>Herbihabitans</taxon>
    </lineage>
</organism>
<dbReference type="AlphaFoldDB" id="A0A4Q7L1X8"/>
<keyword evidence="2" id="KW-1185">Reference proteome</keyword>
<dbReference type="EMBL" id="SGWQ01000002">
    <property type="protein sequence ID" value="RZS43529.1"/>
    <property type="molecule type" value="Genomic_DNA"/>
</dbReference>
<protein>
    <recommendedName>
        <fullName evidence="3">Protein phosphatase 2C-like protein</fullName>
    </recommendedName>
</protein>
<accession>A0A4Q7L1X8</accession>
<evidence type="ECO:0008006" key="3">
    <source>
        <dbReference type="Google" id="ProtNLM"/>
    </source>
</evidence>
<name>A0A4Q7L1X8_9PSEU</name>
<gene>
    <name evidence="1" type="ORF">EV193_102509</name>
</gene>
<evidence type="ECO:0000313" key="1">
    <source>
        <dbReference type="EMBL" id="RZS43529.1"/>
    </source>
</evidence>
<sequence>MRIDIATVPGDPRRPNEDFVAVAGEVVVVLDGVTPPPDGVTGCVHDVPWFVARLGASAVERASTGPRSDLAECLAGAIETTAAAHRDTCDLAHPRTPQATVAMLRWDADLVEHLVLSDAAVLLDGPAVTPILDTTLTDVLARDDVRAAHGRVYRELIEGLRNVDGGFFTAAADPAVVARAITGSTPRSEVHGAAALTDGVTRWVEAFGAGDWSGLCEQLGKRGCSAVIDEIRRYEAADPDGVRYPRGKRHDDATAVYVDFDS</sequence>
<proteinExistence type="predicted"/>
<dbReference type="OrthoDB" id="3190646at2"/>
<dbReference type="RefSeq" id="WP_130343357.1">
    <property type="nucleotide sequence ID" value="NZ_SGWQ01000002.1"/>
</dbReference>
<dbReference type="Proteomes" id="UP000294257">
    <property type="component" value="Unassembled WGS sequence"/>
</dbReference>
<comment type="caution">
    <text evidence="1">The sequence shown here is derived from an EMBL/GenBank/DDBJ whole genome shotgun (WGS) entry which is preliminary data.</text>
</comment>
<evidence type="ECO:0000313" key="2">
    <source>
        <dbReference type="Proteomes" id="UP000294257"/>
    </source>
</evidence>
<reference evidence="1 2" key="1">
    <citation type="submission" date="2019-02" db="EMBL/GenBank/DDBJ databases">
        <title>Genomic Encyclopedia of Type Strains, Phase IV (KMG-IV): sequencing the most valuable type-strain genomes for metagenomic binning, comparative biology and taxonomic classification.</title>
        <authorList>
            <person name="Goeker M."/>
        </authorList>
    </citation>
    <scope>NUCLEOTIDE SEQUENCE [LARGE SCALE GENOMIC DNA]</scope>
    <source>
        <strain evidence="1 2">DSM 101727</strain>
    </source>
</reference>